<dbReference type="EMBL" id="AP026560">
    <property type="protein sequence ID" value="BDP42567.1"/>
    <property type="molecule type" value="Genomic_DNA"/>
</dbReference>
<sequence length="49" mass="5080">MTIWTRIWRAVMLCGLLGLAALGQVQRVEVPANPVLAGDDVKTGGGGMG</sequence>
<name>A0ABM8AFK0_9DEIO</name>
<keyword evidence="2" id="KW-1185">Reference proteome</keyword>
<proteinExistence type="predicted"/>
<protein>
    <submittedName>
        <fullName evidence="1">Uncharacterized protein</fullName>
    </submittedName>
</protein>
<organism evidence="1 2">
    <name type="scientific">Deinococcus aetherius</name>
    <dbReference type="NCBI Taxonomy" id="200252"/>
    <lineage>
        <taxon>Bacteria</taxon>
        <taxon>Thermotogati</taxon>
        <taxon>Deinococcota</taxon>
        <taxon>Deinococci</taxon>
        <taxon>Deinococcales</taxon>
        <taxon>Deinococcaceae</taxon>
        <taxon>Deinococcus</taxon>
    </lineage>
</organism>
<gene>
    <name evidence="1" type="ORF">DAETH_25360</name>
</gene>
<accession>A0ABM8AFK0</accession>
<evidence type="ECO:0000313" key="1">
    <source>
        <dbReference type="EMBL" id="BDP42567.1"/>
    </source>
</evidence>
<evidence type="ECO:0000313" key="2">
    <source>
        <dbReference type="Proteomes" id="UP001064971"/>
    </source>
</evidence>
<dbReference type="RefSeq" id="WP_264775259.1">
    <property type="nucleotide sequence ID" value="NZ_AP026560.1"/>
</dbReference>
<reference evidence="1" key="1">
    <citation type="submission" date="2022-07" db="EMBL/GenBank/DDBJ databases">
        <title>Complete Genome Sequence of the Radioresistant Bacterium Deinococcus aetherius ST0316, Isolated from the Air Dust collected in Lower Stratosphere above Japan.</title>
        <authorList>
            <person name="Satoh K."/>
            <person name="Hagiwara K."/>
            <person name="Katsumata K."/>
            <person name="Kubo A."/>
            <person name="Yokobori S."/>
            <person name="Yamagishi A."/>
            <person name="Oono Y."/>
            <person name="Narumi I."/>
        </authorList>
    </citation>
    <scope>NUCLEOTIDE SEQUENCE</scope>
    <source>
        <strain evidence="1">ST0316</strain>
    </source>
</reference>
<dbReference type="Proteomes" id="UP001064971">
    <property type="component" value="Chromosome"/>
</dbReference>